<keyword evidence="3" id="KW-1185">Reference proteome</keyword>
<dbReference type="Proteomes" id="UP000199515">
    <property type="component" value="Unassembled WGS sequence"/>
</dbReference>
<dbReference type="SUPFAM" id="SSF54593">
    <property type="entry name" value="Glyoxalase/Bleomycin resistance protein/Dihydroxybiphenyl dioxygenase"/>
    <property type="match status" value="1"/>
</dbReference>
<dbReference type="OrthoDB" id="956698at2"/>
<sequence>MDVLSSRILVRPKDHEASLAFYRDTLGLAIYYEFPGGTVFFLGQGFLEIVGGGDRGPSPDVNLWLQVRDLDAALRELAAKGLQPDREARVEPWGLYEAWLSDPDGHKIFLVEIPSGHPLRTDLR</sequence>
<dbReference type="PROSITE" id="PS51819">
    <property type="entry name" value="VOC"/>
    <property type="match status" value="1"/>
</dbReference>
<dbReference type="RefSeq" id="WP_091291632.1">
    <property type="nucleotide sequence ID" value="NZ_FNON01000004.1"/>
</dbReference>
<gene>
    <name evidence="2" type="ORF">SAMN05421504_104646</name>
</gene>
<dbReference type="AlphaFoldDB" id="A0A1H3HHV4"/>
<feature type="domain" description="VOC" evidence="1">
    <location>
        <begin position="4"/>
        <end position="113"/>
    </location>
</feature>
<name>A0A1H3HHV4_9PSEU</name>
<protein>
    <submittedName>
        <fullName evidence="2">Uncharacterized conserved protein PhnB, glyoxalase superfamily</fullName>
    </submittedName>
</protein>
<evidence type="ECO:0000259" key="1">
    <source>
        <dbReference type="PROSITE" id="PS51819"/>
    </source>
</evidence>
<proteinExistence type="predicted"/>
<accession>A0A1H3HHV4</accession>
<organism evidence="2 3">
    <name type="scientific">Amycolatopsis xylanica</name>
    <dbReference type="NCBI Taxonomy" id="589385"/>
    <lineage>
        <taxon>Bacteria</taxon>
        <taxon>Bacillati</taxon>
        <taxon>Actinomycetota</taxon>
        <taxon>Actinomycetes</taxon>
        <taxon>Pseudonocardiales</taxon>
        <taxon>Pseudonocardiaceae</taxon>
        <taxon>Amycolatopsis</taxon>
    </lineage>
</organism>
<dbReference type="EMBL" id="FNON01000004">
    <property type="protein sequence ID" value="SDY14249.1"/>
    <property type="molecule type" value="Genomic_DNA"/>
</dbReference>
<evidence type="ECO:0000313" key="3">
    <source>
        <dbReference type="Proteomes" id="UP000199515"/>
    </source>
</evidence>
<dbReference type="STRING" id="589385.SAMN05421504_104646"/>
<reference evidence="2 3" key="1">
    <citation type="submission" date="2016-10" db="EMBL/GenBank/DDBJ databases">
        <authorList>
            <person name="de Groot N.N."/>
        </authorList>
    </citation>
    <scope>NUCLEOTIDE SEQUENCE [LARGE SCALE GENOMIC DNA]</scope>
    <source>
        <strain evidence="2 3">CPCC 202699</strain>
    </source>
</reference>
<dbReference type="Pfam" id="PF00903">
    <property type="entry name" value="Glyoxalase"/>
    <property type="match status" value="1"/>
</dbReference>
<dbReference type="Gene3D" id="3.10.180.10">
    <property type="entry name" value="2,3-Dihydroxybiphenyl 1,2-Dioxygenase, domain 1"/>
    <property type="match status" value="1"/>
</dbReference>
<dbReference type="InterPro" id="IPR037523">
    <property type="entry name" value="VOC_core"/>
</dbReference>
<dbReference type="InterPro" id="IPR004360">
    <property type="entry name" value="Glyas_Fos-R_dOase_dom"/>
</dbReference>
<dbReference type="InterPro" id="IPR029068">
    <property type="entry name" value="Glyas_Bleomycin-R_OHBP_Dase"/>
</dbReference>
<evidence type="ECO:0000313" key="2">
    <source>
        <dbReference type="EMBL" id="SDY14249.1"/>
    </source>
</evidence>